<protein>
    <recommendedName>
        <fullName evidence="3">Uncharacterized protein YtcA</fullName>
    </recommendedName>
</protein>
<dbReference type="GO" id="GO:0016020">
    <property type="term" value="C:membrane"/>
    <property type="evidence" value="ECO:0007669"/>
    <property type="project" value="UniProtKB-SubCell"/>
</dbReference>
<evidence type="ECO:0000313" key="13">
    <source>
        <dbReference type="Proteomes" id="UP001139353"/>
    </source>
</evidence>
<evidence type="ECO:0000256" key="6">
    <source>
        <dbReference type="ARBA" id="ARBA00022729"/>
    </source>
</evidence>
<reference evidence="12" key="1">
    <citation type="submission" date="2021-11" db="EMBL/GenBank/DDBJ databases">
        <title>BS-T2-15 a new species belonging to the Comamonadaceae family isolated from the soil of a French oak forest.</title>
        <authorList>
            <person name="Mieszkin S."/>
            <person name="Alain K."/>
        </authorList>
    </citation>
    <scope>NUCLEOTIDE SEQUENCE</scope>
    <source>
        <strain evidence="12">BS-T2-15</strain>
    </source>
</reference>
<keyword evidence="8 11" id="KW-0472">Membrane</keyword>
<dbReference type="EMBL" id="JAJLJH010000003">
    <property type="protein sequence ID" value="MCK9687154.1"/>
    <property type="molecule type" value="Genomic_DNA"/>
</dbReference>
<comment type="caution">
    <text evidence="12">The sequence shown here is derived from an EMBL/GenBank/DDBJ whole genome shotgun (WGS) entry which is preliminary data.</text>
</comment>
<sequence length="94" mass="9815">MRSLQSSRFEWIAGPVLALTLFPQACSGAPSVEVAGAYFPAWLSCVLVAVVGAVLARVAMVATGLAQVMPLQLFVCISIGLLVAALVWVAWIGL</sequence>
<evidence type="ECO:0000256" key="9">
    <source>
        <dbReference type="ARBA" id="ARBA00023139"/>
    </source>
</evidence>
<comment type="subcellular location">
    <subcellularLocation>
        <location evidence="1">Membrane</location>
        <topology evidence="1">Multi-pass membrane protein</topology>
    </subcellularLocation>
</comment>
<evidence type="ECO:0000256" key="11">
    <source>
        <dbReference type="SAM" id="Phobius"/>
    </source>
</evidence>
<evidence type="ECO:0000256" key="1">
    <source>
        <dbReference type="ARBA" id="ARBA00004141"/>
    </source>
</evidence>
<dbReference type="InterPro" id="IPR031381">
    <property type="entry name" value="YtcA"/>
</dbReference>
<evidence type="ECO:0000256" key="3">
    <source>
        <dbReference type="ARBA" id="ARBA00021237"/>
    </source>
</evidence>
<evidence type="ECO:0000256" key="7">
    <source>
        <dbReference type="ARBA" id="ARBA00022989"/>
    </source>
</evidence>
<keyword evidence="10" id="KW-0449">Lipoprotein</keyword>
<evidence type="ECO:0000256" key="8">
    <source>
        <dbReference type="ARBA" id="ARBA00023136"/>
    </source>
</evidence>
<name>A0A9X2C2S4_9BURK</name>
<dbReference type="Pfam" id="PF17090">
    <property type="entry name" value="Ytca"/>
    <property type="match status" value="1"/>
</dbReference>
<feature type="transmembrane region" description="Helical" evidence="11">
    <location>
        <begin position="38"/>
        <end position="59"/>
    </location>
</feature>
<dbReference type="Proteomes" id="UP001139353">
    <property type="component" value="Unassembled WGS sequence"/>
</dbReference>
<comment type="similarity">
    <text evidence="2">Belongs to the YtcA family.</text>
</comment>
<keyword evidence="7 11" id="KW-1133">Transmembrane helix</keyword>
<evidence type="ECO:0000313" key="12">
    <source>
        <dbReference type="EMBL" id="MCK9687154.1"/>
    </source>
</evidence>
<keyword evidence="6" id="KW-0732">Signal</keyword>
<keyword evidence="4" id="KW-1003">Cell membrane</keyword>
<organism evidence="12 13">
    <name type="scientific">Scleromatobacter humisilvae</name>
    <dbReference type="NCBI Taxonomy" id="2897159"/>
    <lineage>
        <taxon>Bacteria</taxon>
        <taxon>Pseudomonadati</taxon>
        <taxon>Pseudomonadota</taxon>
        <taxon>Betaproteobacteria</taxon>
        <taxon>Burkholderiales</taxon>
        <taxon>Sphaerotilaceae</taxon>
        <taxon>Scleromatobacter</taxon>
    </lineage>
</organism>
<dbReference type="AlphaFoldDB" id="A0A9X2C2S4"/>
<evidence type="ECO:0000256" key="5">
    <source>
        <dbReference type="ARBA" id="ARBA00022692"/>
    </source>
</evidence>
<keyword evidence="9" id="KW-0564">Palmitate</keyword>
<accession>A0A9X2C2S4</accession>
<keyword evidence="13" id="KW-1185">Reference proteome</keyword>
<keyword evidence="5 11" id="KW-0812">Transmembrane</keyword>
<evidence type="ECO:0000256" key="2">
    <source>
        <dbReference type="ARBA" id="ARBA00008208"/>
    </source>
</evidence>
<feature type="transmembrane region" description="Helical" evidence="11">
    <location>
        <begin position="71"/>
        <end position="91"/>
    </location>
</feature>
<evidence type="ECO:0000256" key="10">
    <source>
        <dbReference type="ARBA" id="ARBA00023288"/>
    </source>
</evidence>
<dbReference type="RefSeq" id="WP_275683185.1">
    <property type="nucleotide sequence ID" value="NZ_JAJLJH010000003.1"/>
</dbReference>
<gene>
    <name evidence="12" type="ORF">LPC04_15690</name>
</gene>
<proteinExistence type="inferred from homology"/>
<evidence type="ECO:0000256" key="4">
    <source>
        <dbReference type="ARBA" id="ARBA00022475"/>
    </source>
</evidence>